<evidence type="ECO:0000256" key="5">
    <source>
        <dbReference type="ARBA" id="ARBA00023266"/>
    </source>
</evidence>
<keyword evidence="3" id="KW-0418">Kinase</keyword>
<dbReference type="PANTHER" id="PTHR10256:SF0">
    <property type="entry name" value="INACTIVE SELENIDE, WATER DIKINASE-LIKE PROTEIN-RELATED"/>
    <property type="match status" value="1"/>
</dbReference>
<dbReference type="AlphaFoldDB" id="A0ABD2QLA3"/>
<dbReference type="InterPro" id="IPR036676">
    <property type="entry name" value="PurM-like_C_sf"/>
</dbReference>
<gene>
    <name evidence="8" type="primary">SEPHS1</name>
    <name evidence="8" type="ORF">Ciccas_002124</name>
</gene>
<dbReference type="PANTHER" id="PTHR10256">
    <property type="entry name" value="SELENIDE, WATER DIKINASE"/>
    <property type="match status" value="1"/>
</dbReference>
<protein>
    <submittedName>
        <fullName evidence="8">Selenide, water dikinase 1</fullName>
    </submittedName>
</protein>
<evidence type="ECO:0000259" key="6">
    <source>
        <dbReference type="Pfam" id="PF00586"/>
    </source>
</evidence>
<keyword evidence="5" id="KW-0711">Selenium</keyword>
<dbReference type="Gene3D" id="3.30.1330.10">
    <property type="entry name" value="PurM-like, N-terminal domain"/>
    <property type="match status" value="1"/>
</dbReference>
<evidence type="ECO:0000256" key="4">
    <source>
        <dbReference type="ARBA" id="ARBA00022840"/>
    </source>
</evidence>
<sequence>MLANFSPLLRRSLPTVYRGFSSKARSITGSFNPTDHGLSKDFPVELDCCVVPLKTHPNLSLIQTTDFFYALVDDPYTMGRITCCNVLSDMYAMGVTEVDNMLLLLGVPTSMKPDERMVSNKLIMEGFRDCAAEAGTFIRGGQTVQNPWLLIGGVATSICDFSQFIMPDQIKPGYKLVLTKPLGTQAAVNCYQWMLDGKLFWTEKLQPANVTEAQLHRVFESATQSMSRLNLTGAKLMHSFDSGGATDVTGFGVKGHAENLVKVQKANVEFVFERLPLLKGTMQLAQTLDDRFGLFQGLCPETSGGLLIGLPADKADAFCQELEASTGNPAWVVGSVREAEKKSVAPINHESIDFFEV</sequence>
<dbReference type="Gene3D" id="3.90.650.10">
    <property type="entry name" value="PurM-like C-terminal domain"/>
    <property type="match status" value="1"/>
</dbReference>
<dbReference type="Pfam" id="PF02769">
    <property type="entry name" value="AIRS_C"/>
    <property type="match status" value="1"/>
</dbReference>
<reference evidence="8 9" key="1">
    <citation type="submission" date="2024-11" db="EMBL/GenBank/DDBJ databases">
        <title>Adaptive evolution of stress response genes in parasites aligns with host niche diversity.</title>
        <authorList>
            <person name="Hahn C."/>
            <person name="Resl P."/>
        </authorList>
    </citation>
    <scope>NUCLEOTIDE SEQUENCE [LARGE SCALE GENOMIC DNA]</scope>
    <source>
        <strain evidence="8">EGGRZ-B1_66</strain>
        <tissue evidence="8">Body</tissue>
    </source>
</reference>
<dbReference type="EMBL" id="JBJKFK010000159">
    <property type="protein sequence ID" value="KAL3319206.1"/>
    <property type="molecule type" value="Genomic_DNA"/>
</dbReference>
<dbReference type="GO" id="GO:0005524">
    <property type="term" value="F:ATP binding"/>
    <property type="evidence" value="ECO:0007669"/>
    <property type="project" value="UniProtKB-KW"/>
</dbReference>
<proteinExistence type="predicted"/>
<dbReference type="NCBIfam" id="TIGR00476">
    <property type="entry name" value="selD"/>
    <property type="match status" value="1"/>
</dbReference>
<dbReference type="SUPFAM" id="SSF56042">
    <property type="entry name" value="PurM C-terminal domain-like"/>
    <property type="match status" value="1"/>
</dbReference>
<accession>A0ABD2QLA3</accession>
<evidence type="ECO:0000313" key="8">
    <source>
        <dbReference type="EMBL" id="KAL3319206.1"/>
    </source>
</evidence>
<dbReference type="InterPro" id="IPR004536">
    <property type="entry name" value="SPS/SelD"/>
</dbReference>
<keyword evidence="2" id="KW-0547">Nucleotide-binding</keyword>
<dbReference type="SUPFAM" id="SSF55326">
    <property type="entry name" value="PurM N-terminal domain-like"/>
    <property type="match status" value="1"/>
</dbReference>
<dbReference type="InterPro" id="IPR010918">
    <property type="entry name" value="PurM-like_C_dom"/>
</dbReference>
<dbReference type="GO" id="GO:0016301">
    <property type="term" value="F:kinase activity"/>
    <property type="evidence" value="ECO:0007669"/>
    <property type="project" value="UniProtKB-KW"/>
</dbReference>
<evidence type="ECO:0000313" key="9">
    <source>
        <dbReference type="Proteomes" id="UP001626550"/>
    </source>
</evidence>
<feature type="domain" description="PurM-like C-terminal" evidence="7">
    <location>
        <begin position="171"/>
        <end position="344"/>
    </location>
</feature>
<keyword evidence="9" id="KW-1185">Reference proteome</keyword>
<keyword evidence="1" id="KW-0808">Transferase</keyword>
<name>A0ABD2QLA3_9PLAT</name>
<evidence type="ECO:0000256" key="2">
    <source>
        <dbReference type="ARBA" id="ARBA00022741"/>
    </source>
</evidence>
<comment type="caution">
    <text evidence="8">The sequence shown here is derived from an EMBL/GenBank/DDBJ whole genome shotgun (WGS) entry which is preliminary data.</text>
</comment>
<organism evidence="8 9">
    <name type="scientific">Cichlidogyrus casuarinus</name>
    <dbReference type="NCBI Taxonomy" id="1844966"/>
    <lineage>
        <taxon>Eukaryota</taxon>
        <taxon>Metazoa</taxon>
        <taxon>Spiralia</taxon>
        <taxon>Lophotrochozoa</taxon>
        <taxon>Platyhelminthes</taxon>
        <taxon>Monogenea</taxon>
        <taxon>Monopisthocotylea</taxon>
        <taxon>Dactylogyridea</taxon>
        <taxon>Ancyrocephalidae</taxon>
        <taxon>Cichlidogyrus</taxon>
    </lineage>
</organism>
<feature type="domain" description="PurM-like N-terminal" evidence="6">
    <location>
        <begin position="47"/>
        <end position="155"/>
    </location>
</feature>
<evidence type="ECO:0000256" key="1">
    <source>
        <dbReference type="ARBA" id="ARBA00022679"/>
    </source>
</evidence>
<dbReference type="Proteomes" id="UP001626550">
    <property type="component" value="Unassembled WGS sequence"/>
</dbReference>
<dbReference type="InterPro" id="IPR036921">
    <property type="entry name" value="PurM-like_N_sf"/>
</dbReference>
<keyword evidence="4" id="KW-0067">ATP-binding</keyword>
<evidence type="ECO:0000259" key="7">
    <source>
        <dbReference type="Pfam" id="PF02769"/>
    </source>
</evidence>
<dbReference type="InterPro" id="IPR016188">
    <property type="entry name" value="PurM-like_N"/>
</dbReference>
<dbReference type="Pfam" id="PF00586">
    <property type="entry name" value="AIRS"/>
    <property type="match status" value="1"/>
</dbReference>
<dbReference type="PIRSF" id="PIRSF036407">
    <property type="entry name" value="Selenphspht_syn"/>
    <property type="match status" value="1"/>
</dbReference>
<evidence type="ECO:0000256" key="3">
    <source>
        <dbReference type="ARBA" id="ARBA00022777"/>
    </source>
</evidence>